<reference evidence="1" key="1">
    <citation type="submission" date="2015-12" db="EMBL/GenBank/DDBJ databases">
        <title>Gene expression during late stages of embryo sac development: a critical building block for successful pollen-pistil interactions.</title>
        <authorList>
            <person name="Liu Y."/>
            <person name="Joly V."/>
            <person name="Sabar M."/>
            <person name="Matton D.P."/>
        </authorList>
    </citation>
    <scope>NUCLEOTIDE SEQUENCE</scope>
</reference>
<feature type="non-terminal residue" evidence="1">
    <location>
        <position position="1"/>
    </location>
</feature>
<proteinExistence type="predicted"/>
<sequence>RCCIEVTMLTTLAKLRIIKNSLTVTHIALTHCDAVSPSFVSQQSPPKLTRLIYLSSLSKFINSIYG</sequence>
<organism evidence="1">
    <name type="scientific">Solanum chacoense</name>
    <name type="common">Chaco potato</name>
    <dbReference type="NCBI Taxonomy" id="4108"/>
    <lineage>
        <taxon>Eukaryota</taxon>
        <taxon>Viridiplantae</taxon>
        <taxon>Streptophyta</taxon>
        <taxon>Embryophyta</taxon>
        <taxon>Tracheophyta</taxon>
        <taxon>Spermatophyta</taxon>
        <taxon>Magnoliopsida</taxon>
        <taxon>eudicotyledons</taxon>
        <taxon>Gunneridae</taxon>
        <taxon>Pentapetalae</taxon>
        <taxon>asterids</taxon>
        <taxon>lamiids</taxon>
        <taxon>Solanales</taxon>
        <taxon>Solanaceae</taxon>
        <taxon>Solanoideae</taxon>
        <taxon>Solaneae</taxon>
        <taxon>Solanum</taxon>
    </lineage>
</organism>
<name>A0A0V0GMG8_SOLCH</name>
<protein>
    <submittedName>
        <fullName evidence="1">Putative ovule protein</fullName>
    </submittedName>
</protein>
<evidence type="ECO:0000313" key="1">
    <source>
        <dbReference type="EMBL" id="JAP08935.1"/>
    </source>
</evidence>
<accession>A0A0V0GMG8</accession>
<dbReference type="AlphaFoldDB" id="A0A0V0GMG8"/>
<dbReference type="EMBL" id="GEDG01035999">
    <property type="protein sequence ID" value="JAP08935.1"/>
    <property type="molecule type" value="Transcribed_RNA"/>
</dbReference>